<dbReference type="EMBL" id="MPUH01000255">
    <property type="protein sequence ID" value="OMJ84870.1"/>
    <property type="molecule type" value="Genomic_DNA"/>
</dbReference>
<keyword evidence="14" id="KW-1185">Reference proteome</keyword>
<evidence type="ECO:0000256" key="8">
    <source>
        <dbReference type="ARBA" id="ARBA00023136"/>
    </source>
</evidence>
<dbReference type="GO" id="GO:0005385">
    <property type="term" value="F:zinc ion transmembrane transporter activity"/>
    <property type="evidence" value="ECO:0007669"/>
    <property type="project" value="TreeGrafter"/>
</dbReference>
<name>A0A1R2C7D0_9CILI</name>
<dbReference type="InterPro" id="IPR050681">
    <property type="entry name" value="CDF/SLC30A"/>
</dbReference>
<feature type="transmembrane region" description="Helical" evidence="10">
    <location>
        <begin position="98"/>
        <end position="117"/>
    </location>
</feature>
<dbReference type="Proteomes" id="UP000187209">
    <property type="component" value="Unassembled WGS sequence"/>
</dbReference>
<evidence type="ECO:0000256" key="6">
    <source>
        <dbReference type="ARBA" id="ARBA00022989"/>
    </source>
</evidence>
<dbReference type="InterPro" id="IPR027469">
    <property type="entry name" value="Cation_efflux_TMD_sf"/>
</dbReference>
<protein>
    <recommendedName>
        <fullName evidence="15">Cation efflux protein cytoplasmic domain-containing protein</fullName>
    </recommendedName>
</protein>
<dbReference type="Pfam" id="PF16916">
    <property type="entry name" value="ZT_dimer"/>
    <property type="match status" value="1"/>
</dbReference>
<evidence type="ECO:0000313" key="14">
    <source>
        <dbReference type="Proteomes" id="UP000187209"/>
    </source>
</evidence>
<evidence type="ECO:0000256" key="1">
    <source>
        <dbReference type="ARBA" id="ARBA00004141"/>
    </source>
</evidence>
<feature type="domain" description="Cation efflux protein cytoplasmic" evidence="12">
    <location>
        <begin position="271"/>
        <end position="341"/>
    </location>
</feature>
<organism evidence="13 14">
    <name type="scientific">Stentor coeruleus</name>
    <dbReference type="NCBI Taxonomy" id="5963"/>
    <lineage>
        <taxon>Eukaryota</taxon>
        <taxon>Sar</taxon>
        <taxon>Alveolata</taxon>
        <taxon>Ciliophora</taxon>
        <taxon>Postciliodesmatophora</taxon>
        <taxon>Heterotrichea</taxon>
        <taxon>Heterotrichida</taxon>
        <taxon>Stentoridae</taxon>
        <taxon>Stentor</taxon>
    </lineage>
</organism>
<evidence type="ECO:0000259" key="11">
    <source>
        <dbReference type="Pfam" id="PF01545"/>
    </source>
</evidence>
<keyword evidence="5" id="KW-0862">Zinc</keyword>
<dbReference type="PANTHER" id="PTHR11562">
    <property type="entry name" value="CATION EFFLUX PROTEIN/ ZINC TRANSPORTER"/>
    <property type="match status" value="1"/>
</dbReference>
<keyword evidence="5" id="KW-0864">Zinc transport</keyword>
<dbReference type="OrthoDB" id="9944568at2759"/>
<evidence type="ECO:0000256" key="7">
    <source>
        <dbReference type="ARBA" id="ARBA00023065"/>
    </source>
</evidence>
<comment type="similarity">
    <text evidence="2">Belongs to the cation diffusion facilitator (CDF) transporter (TC 2.A.4) family. SLC30A subfamily.</text>
</comment>
<evidence type="ECO:0000259" key="12">
    <source>
        <dbReference type="Pfam" id="PF16916"/>
    </source>
</evidence>
<sequence length="356" mass="39263">MDTAKSQGEQIEMVQTGISKKFIRHQKSTQKYLKRLYFNIFLSGSFMIGEIIGGIVSDSIALLSDAFHIFTDILGFLISIISLHITKKQATYTMSYGYYRAEVIGALLSIALIWGLTAWLVSEAIMRFITPEEVDGLIMLITAIAGLIGNIIMGIVLMNTDPEHLDGDEETGDKPQEPEIVVENPDTEKHTENPQVNVSKKKSLNMRAAIIHVLGDGLQSVGVSIAAGVIYAKPEYTQADPVCTLMFCVVVLATTIPILKDCVRILMEASPSELDMAEVVKSLKEIEEVIDVHDMHVWSLSAGKVSLSCHIIVDNPSRGLKEATQLLKDKYGIGHITIQTEIGDNTEEFICENELH</sequence>
<dbReference type="PANTHER" id="PTHR11562:SF17">
    <property type="entry name" value="RE54080P-RELATED"/>
    <property type="match status" value="1"/>
</dbReference>
<dbReference type="Gene3D" id="1.20.1510.10">
    <property type="entry name" value="Cation efflux protein transmembrane domain"/>
    <property type="match status" value="1"/>
</dbReference>
<proteinExistence type="inferred from homology"/>
<keyword evidence="8 10" id="KW-0472">Membrane</keyword>
<dbReference type="InterPro" id="IPR002524">
    <property type="entry name" value="Cation_efflux"/>
</dbReference>
<dbReference type="InterPro" id="IPR027470">
    <property type="entry name" value="Cation_efflux_CTD"/>
</dbReference>
<feature type="transmembrane region" description="Helical" evidence="10">
    <location>
        <begin position="238"/>
        <end position="259"/>
    </location>
</feature>
<dbReference type="SUPFAM" id="SSF161111">
    <property type="entry name" value="Cation efflux protein transmembrane domain-like"/>
    <property type="match status" value="1"/>
</dbReference>
<comment type="caution">
    <text evidence="13">The sequence shown here is derived from an EMBL/GenBank/DDBJ whole genome shotgun (WGS) entry which is preliminary data.</text>
</comment>
<accession>A0A1R2C7D0</accession>
<comment type="subcellular location">
    <subcellularLocation>
        <location evidence="1">Membrane</location>
        <topology evidence="1">Multi-pass membrane protein</topology>
    </subcellularLocation>
</comment>
<feature type="transmembrane region" description="Helical" evidence="10">
    <location>
        <begin position="36"/>
        <end position="55"/>
    </location>
</feature>
<feature type="transmembrane region" description="Helical" evidence="10">
    <location>
        <begin position="209"/>
        <end position="232"/>
    </location>
</feature>
<dbReference type="InterPro" id="IPR058533">
    <property type="entry name" value="Cation_efflux_TM"/>
</dbReference>
<dbReference type="NCBIfam" id="TIGR01297">
    <property type="entry name" value="CDF"/>
    <property type="match status" value="1"/>
</dbReference>
<evidence type="ECO:0000256" key="10">
    <source>
        <dbReference type="SAM" id="Phobius"/>
    </source>
</evidence>
<evidence type="ECO:0008006" key="15">
    <source>
        <dbReference type="Google" id="ProtNLM"/>
    </source>
</evidence>
<reference evidence="13 14" key="1">
    <citation type="submission" date="2016-11" db="EMBL/GenBank/DDBJ databases">
        <title>The macronuclear genome of Stentor coeruleus: a giant cell with tiny introns.</title>
        <authorList>
            <person name="Slabodnick M."/>
            <person name="Ruby J.G."/>
            <person name="Reiff S.B."/>
            <person name="Swart E.C."/>
            <person name="Gosai S."/>
            <person name="Prabakaran S."/>
            <person name="Witkowska E."/>
            <person name="Larue G.E."/>
            <person name="Fisher S."/>
            <person name="Freeman R.M."/>
            <person name="Gunawardena J."/>
            <person name="Chu W."/>
            <person name="Stover N.A."/>
            <person name="Gregory B.D."/>
            <person name="Nowacki M."/>
            <person name="Derisi J."/>
            <person name="Roy S.W."/>
            <person name="Marshall W.F."/>
            <person name="Sood P."/>
        </authorList>
    </citation>
    <scope>NUCLEOTIDE SEQUENCE [LARGE SCALE GENOMIC DNA]</scope>
    <source>
        <strain evidence="13">WM001</strain>
    </source>
</reference>
<feature type="transmembrane region" description="Helical" evidence="10">
    <location>
        <begin position="67"/>
        <end position="86"/>
    </location>
</feature>
<evidence type="ECO:0000256" key="5">
    <source>
        <dbReference type="ARBA" id="ARBA00022906"/>
    </source>
</evidence>
<keyword evidence="7" id="KW-0406">Ion transport</keyword>
<feature type="region of interest" description="Disordered" evidence="9">
    <location>
        <begin position="164"/>
        <end position="196"/>
    </location>
</feature>
<dbReference type="Pfam" id="PF01545">
    <property type="entry name" value="Cation_efflux"/>
    <property type="match status" value="1"/>
</dbReference>
<feature type="transmembrane region" description="Helical" evidence="10">
    <location>
        <begin position="137"/>
        <end position="157"/>
    </location>
</feature>
<evidence type="ECO:0000256" key="4">
    <source>
        <dbReference type="ARBA" id="ARBA00022692"/>
    </source>
</evidence>
<keyword evidence="4 10" id="KW-0812">Transmembrane</keyword>
<dbReference type="GO" id="GO:0005886">
    <property type="term" value="C:plasma membrane"/>
    <property type="evidence" value="ECO:0007669"/>
    <property type="project" value="TreeGrafter"/>
</dbReference>
<gene>
    <name evidence="13" type="ORF">SteCoe_13927</name>
</gene>
<dbReference type="InterPro" id="IPR036837">
    <property type="entry name" value="Cation_efflux_CTD_sf"/>
</dbReference>
<evidence type="ECO:0000256" key="3">
    <source>
        <dbReference type="ARBA" id="ARBA00022448"/>
    </source>
</evidence>
<evidence type="ECO:0000256" key="2">
    <source>
        <dbReference type="ARBA" id="ARBA00008873"/>
    </source>
</evidence>
<feature type="domain" description="Cation efflux protein transmembrane" evidence="11">
    <location>
        <begin position="40"/>
        <end position="267"/>
    </location>
</feature>
<keyword evidence="6 10" id="KW-1133">Transmembrane helix</keyword>
<keyword evidence="3" id="KW-0813">Transport</keyword>
<dbReference type="AlphaFoldDB" id="A0A1R2C7D0"/>
<evidence type="ECO:0000256" key="9">
    <source>
        <dbReference type="SAM" id="MobiDB-lite"/>
    </source>
</evidence>
<evidence type="ECO:0000313" key="13">
    <source>
        <dbReference type="EMBL" id="OMJ84870.1"/>
    </source>
</evidence>
<dbReference type="SUPFAM" id="SSF160240">
    <property type="entry name" value="Cation efflux protein cytoplasmic domain-like"/>
    <property type="match status" value="1"/>
</dbReference>